<name>A0A1V8T274_9PEZI</name>
<protein>
    <recommendedName>
        <fullName evidence="1">SnoaL-like domain-containing protein</fullName>
    </recommendedName>
</protein>
<dbReference type="Pfam" id="PF13577">
    <property type="entry name" value="SnoaL_4"/>
    <property type="match status" value="1"/>
</dbReference>
<dbReference type="Proteomes" id="UP000192596">
    <property type="component" value="Unassembled WGS sequence"/>
</dbReference>
<evidence type="ECO:0000313" key="3">
    <source>
        <dbReference type="Proteomes" id="UP000192596"/>
    </source>
</evidence>
<keyword evidence="3" id="KW-1185">Reference proteome</keyword>
<dbReference type="OrthoDB" id="2148716at2759"/>
<gene>
    <name evidence="2" type="ORF">B0A48_09303</name>
</gene>
<dbReference type="InterPro" id="IPR037401">
    <property type="entry name" value="SnoaL-like"/>
</dbReference>
<dbReference type="SUPFAM" id="SSF54427">
    <property type="entry name" value="NTF2-like"/>
    <property type="match status" value="1"/>
</dbReference>
<dbReference type="AlphaFoldDB" id="A0A1V8T274"/>
<comment type="caution">
    <text evidence="2">The sequence shown here is derived from an EMBL/GenBank/DDBJ whole genome shotgun (WGS) entry which is preliminary data.</text>
</comment>
<accession>A0A1V8T274</accession>
<dbReference type="EMBL" id="NAJO01000019">
    <property type="protein sequence ID" value="OQO05533.1"/>
    <property type="molecule type" value="Genomic_DNA"/>
</dbReference>
<dbReference type="Gene3D" id="3.10.450.50">
    <property type="match status" value="1"/>
</dbReference>
<sequence length="163" mass="17943">MSTPQGSSATDYEAIRNTLSRYCIALDTKNFSLLERVFTSDVIAKYPFGPALEGVPAIQAKISDREVLRHITSQHALTTQTIEIAADGRTAESTTYFTGIHFGQGKWKGQQVTAWGRYVDHFVKSEASEGQDIPPGATGRWLIAKRETVFMGRLGEEGVMDGE</sequence>
<reference evidence="3" key="1">
    <citation type="submission" date="2017-03" db="EMBL/GenBank/DDBJ databases">
        <title>Genomes of endolithic fungi from Antarctica.</title>
        <authorList>
            <person name="Coleine C."/>
            <person name="Masonjones S."/>
            <person name="Stajich J.E."/>
        </authorList>
    </citation>
    <scope>NUCLEOTIDE SEQUENCE [LARGE SCALE GENOMIC DNA]</scope>
    <source>
        <strain evidence="3">CCFEE 5527</strain>
    </source>
</reference>
<dbReference type="CDD" id="cd00531">
    <property type="entry name" value="NTF2_like"/>
    <property type="match status" value="1"/>
</dbReference>
<proteinExistence type="predicted"/>
<evidence type="ECO:0000313" key="2">
    <source>
        <dbReference type="EMBL" id="OQO05533.1"/>
    </source>
</evidence>
<evidence type="ECO:0000259" key="1">
    <source>
        <dbReference type="Pfam" id="PF13577"/>
    </source>
</evidence>
<dbReference type="InParanoid" id="A0A1V8T274"/>
<organism evidence="2 3">
    <name type="scientific">Cryoendolithus antarcticus</name>
    <dbReference type="NCBI Taxonomy" id="1507870"/>
    <lineage>
        <taxon>Eukaryota</taxon>
        <taxon>Fungi</taxon>
        <taxon>Dikarya</taxon>
        <taxon>Ascomycota</taxon>
        <taxon>Pezizomycotina</taxon>
        <taxon>Dothideomycetes</taxon>
        <taxon>Dothideomycetidae</taxon>
        <taxon>Cladosporiales</taxon>
        <taxon>Cladosporiaceae</taxon>
        <taxon>Cryoendolithus</taxon>
    </lineage>
</organism>
<feature type="domain" description="SnoaL-like" evidence="1">
    <location>
        <begin position="8"/>
        <end position="146"/>
    </location>
</feature>
<dbReference type="InterPro" id="IPR032710">
    <property type="entry name" value="NTF2-like_dom_sf"/>
</dbReference>